<gene>
    <name evidence="1" type="ORF">ALC62_02601</name>
</gene>
<keyword evidence="2" id="KW-1185">Reference proteome</keyword>
<dbReference type="AlphaFoldDB" id="A0A195D0Y2"/>
<organism evidence="1 2">
    <name type="scientific">Cyphomyrmex costatus</name>
    <dbReference type="NCBI Taxonomy" id="456900"/>
    <lineage>
        <taxon>Eukaryota</taxon>
        <taxon>Metazoa</taxon>
        <taxon>Ecdysozoa</taxon>
        <taxon>Arthropoda</taxon>
        <taxon>Hexapoda</taxon>
        <taxon>Insecta</taxon>
        <taxon>Pterygota</taxon>
        <taxon>Neoptera</taxon>
        <taxon>Endopterygota</taxon>
        <taxon>Hymenoptera</taxon>
        <taxon>Apocrita</taxon>
        <taxon>Aculeata</taxon>
        <taxon>Formicoidea</taxon>
        <taxon>Formicidae</taxon>
        <taxon>Myrmicinae</taxon>
        <taxon>Cyphomyrmex</taxon>
    </lineage>
</organism>
<dbReference type="EMBL" id="KQ977004">
    <property type="protein sequence ID" value="KYN06522.1"/>
    <property type="molecule type" value="Genomic_DNA"/>
</dbReference>
<reference evidence="1 2" key="1">
    <citation type="submission" date="2016-03" db="EMBL/GenBank/DDBJ databases">
        <title>Cyphomyrmex costatus WGS genome.</title>
        <authorList>
            <person name="Nygaard S."/>
            <person name="Hu H."/>
            <person name="Boomsma J."/>
            <person name="Zhang G."/>
        </authorList>
    </citation>
    <scope>NUCLEOTIDE SEQUENCE [LARGE SCALE GENOMIC DNA]</scope>
    <source>
        <strain evidence="1">MS0001</strain>
        <tissue evidence="1">Whole body</tissue>
    </source>
</reference>
<evidence type="ECO:0000313" key="2">
    <source>
        <dbReference type="Proteomes" id="UP000078542"/>
    </source>
</evidence>
<proteinExistence type="predicted"/>
<sequence>MDRYRGSFPLRSGKLSTTTGFSHEYSNLAVGKLLRLRRNFSILRQQMFLVSLRV</sequence>
<name>A0A195D0Y2_9HYME</name>
<dbReference type="Proteomes" id="UP000078542">
    <property type="component" value="Unassembled WGS sequence"/>
</dbReference>
<evidence type="ECO:0000313" key="1">
    <source>
        <dbReference type="EMBL" id="KYN06522.1"/>
    </source>
</evidence>
<accession>A0A195D0Y2</accession>
<protein>
    <submittedName>
        <fullName evidence="1">Uncharacterized protein</fullName>
    </submittedName>
</protein>